<dbReference type="Pfam" id="PF17667">
    <property type="entry name" value="Pkinase_fungal"/>
    <property type="match status" value="1"/>
</dbReference>
<evidence type="ECO:0000259" key="2">
    <source>
        <dbReference type="Pfam" id="PF17667"/>
    </source>
</evidence>
<dbReference type="Proteomes" id="UP000813444">
    <property type="component" value="Unassembled WGS sequence"/>
</dbReference>
<keyword evidence="4" id="KW-1185">Reference proteome</keyword>
<feature type="domain" description="Fungal-type protein kinase" evidence="2">
    <location>
        <begin position="268"/>
        <end position="682"/>
    </location>
</feature>
<sequence>MDEVRLEIIEDNPIEGGLDVFRATFHTVCKDRNLTATPEGLESLNENDLQELTLDLLSALQSLRVSRLLPSSGRGNHLRTDLLRLAATISSNDYDLDRIKPLLHAVVTENTVDALVWKQVYAVVTESTPPPRTIASSVQQTPWLHSTAGFANSSEYRKDVDRVLKEELGAMYVGLPRFHETFFGAVPELDRASETVFKKCLEGDDPLFHEGWRDWPADANQDGVLSWLSTVIGELEDLANEHKPTTTVRRRPLAQPNKPIQGSTAERKLDVGFVNDPDAQKDSRCHWSQILVPGELKSNPSADTASKAWLDLGRYAREVLAVQDRRRFVLGFTLCGSLMRLWEFDRLGGIASQKFDINQDGEQFVCTILGFLWMNEECLGFDPTIVSSEGRRYIEIERNGQTERLIIDELMKRAPCVAGRATTCWKAHRDGDDTPLVIKDSWQYPERDEEGRLLQEATAKGVMNVARYHHHETVCIGGRDDDVQNNIRAGMNIRDAVNYRAENSMASSRTSTVVSARVGRSTSIASRKRSSSHTDTPLPPSKRSCSTSPVKQQTIAAPNRVHRRIVLRDFGKPIYKASSRVSLLSALEACIEGHESLRSKAGILQRDISINNLMINEDEENPSWRAFLIDLDLAIKEQREGASGAKGKTGTRAFMAIGVLLGEQHSFMHDLESFFWVLFWICIHYNGPNEGRVVPEFDQWNFISMGSLAELKKGRVSHEGDFIKAAEEDFTKYYQPLVPWVNRLRKAVFPNGGRWEKEDIGLYSRMKKILHEAQEDSGVLADV</sequence>
<gene>
    <name evidence="3" type="ORF">B0I35DRAFT_445302</name>
</gene>
<comment type="caution">
    <text evidence="3">The sequence shown here is derived from an EMBL/GenBank/DDBJ whole genome shotgun (WGS) entry which is preliminary data.</text>
</comment>
<dbReference type="PANTHER" id="PTHR38248">
    <property type="entry name" value="FUNK1 6"/>
    <property type="match status" value="1"/>
</dbReference>
<feature type="region of interest" description="Disordered" evidence="1">
    <location>
        <begin position="504"/>
        <end position="556"/>
    </location>
</feature>
<feature type="compositionally biased region" description="Low complexity" evidence="1">
    <location>
        <begin position="504"/>
        <end position="525"/>
    </location>
</feature>
<dbReference type="SUPFAM" id="SSF56112">
    <property type="entry name" value="Protein kinase-like (PK-like)"/>
    <property type="match status" value="1"/>
</dbReference>
<protein>
    <recommendedName>
        <fullName evidence="2">Fungal-type protein kinase domain-containing protein</fullName>
    </recommendedName>
</protein>
<dbReference type="AlphaFoldDB" id="A0A8K0SCQ3"/>
<evidence type="ECO:0000313" key="4">
    <source>
        <dbReference type="Proteomes" id="UP000813444"/>
    </source>
</evidence>
<evidence type="ECO:0000256" key="1">
    <source>
        <dbReference type="SAM" id="MobiDB-lite"/>
    </source>
</evidence>
<dbReference type="Gene3D" id="1.10.510.10">
    <property type="entry name" value="Transferase(Phosphotransferase) domain 1"/>
    <property type="match status" value="1"/>
</dbReference>
<feature type="region of interest" description="Disordered" evidence="1">
    <location>
        <begin position="244"/>
        <end position="267"/>
    </location>
</feature>
<dbReference type="EMBL" id="JAGPNK010000023">
    <property type="protein sequence ID" value="KAH7304473.1"/>
    <property type="molecule type" value="Genomic_DNA"/>
</dbReference>
<accession>A0A8K0SCQ3</accession>
<feature type="compositionally biased region" description="Polar residues" evidence="1">
    <location>
        <begin position="543"/>
        <end position="556"/>
    </location>
</feature>
<organism evidence="3 4">
    <name type="scientific">Stachybotrys elegans</name>
    <dbReference type="NCBI Taxonomy" id="80388"/>
    <lineage>
        <taxon>Eukaryota</taxon>
        <taxon>Fungi</taxon>
        <taxon>Dikarya</taxon>
        <taxon>Ascomycota</taxon>
        <taxon>Pezizomycotina</taxon>
        <taxon>Sordariomycetes</taxon>
        <taxon>Hypocreomycetidae</taxon>
        <taxon>Hypocreales</taxon>
        <taxon>Stachybotryaceae</taxon>
        <taxon>Stachybotrys</taxon>
    </lineage>
</organism>
<name>A0A8K0SCQ3_9HYPO</name>
<dbReference type="PANTHER" id="PTHR38248:SF2">
    <property type="entry name" value="FUNK1 11"/>
    <property type="match status" value="1"/>
</dbReference>
<proteinExistence type="predicted"/>
<reference evidence="3" key="1">
    <citation type="journal article" date="2021" name="Nat. Commun.">
        <title>Genetic determinants of endophytism in the Arabidopsis root mycobiome.</title>
        <authorList>
            <person name="Mesny F."/>
            <person name="Miyauchi S."/>
            <person name="Thiergart T."/>
            <person name="Pickel B."/>
            <person name="Atanasova L."/>
            <person name="Karlsson M."/>
            <person name="Huettel B."/>
            <person name="Barry K.W."/>
            <person name="Haridas S."/>
            <person name="Chen C."/>
            <person name="Bauer D."/>
            <person name="Andreopoulos W."/>
            <person name="Pangilinan J."/>
            <person name="LaButti K."/>
            <person name="Riley R."/>
            <person name="Lipzen A."/>
            <person name="Clum A."/>
            <person name="Drula E."/>
            <person name="Henrissat B."/>
            <person name="Kohler A."/>
            <person name="Grigoriev I.V."/>
            <person name="Martin F.M."/>
            <person name="Hacquard S."/>
        </authorList>
    </citation>
    <scope>NUCLEOTIDE SEQUENCE</scope>
    <source>
        <strain evidence="3">MPI-CAGE-CH-0235</strain>
    </source>
</reference>
<evidence type="ECO:0000313" key="3">
    <source>
        <dbReference type="EMBL" id="KAH7304473.1"/>
    </source>
</evidence>
<dbReference type="InterPro" id="IPR011009">
    <property type="entry name" value="Kinase-like_dom_sf"/>
</dbReference>
<dbReference type="InterPro" id="IPR040976">
    <property type="entry name" value="Pkinase_fungal"/>
</dbReference>
<dbReference type="OrthoDB" id="5584477at2759"/>